<reference evidence="12" key="1">
    <citation type="journal article" date="2019" name="Int. J. Syst. Evol. Microbiol.">
        <title>The Global Catalogue of Microorganisms (GCM) 10K type strain sequencing project: providing services to taxonomists for standard genome sequencing and annotation.</title>
        <authorList>
            <consortium name="The Broad Institute Genomics Platform"/>
            <consortium name="The Broad Institute Genome Sequencing Center for Infectious Disease"/>
            <person name="Wu L."/>
            <person name="Ma J."/>
        </authorList>
    </citation>
    <scope>NUCLEOTIDE SEQUENCE [LARGE SCALE GENOMIC DNA]</scope>
    <source>
        <strain evidence="12">JCM 9458</strain>
    </source>
</reference>
<comment type="catalytic activity">
    <reaction evidence="1">
        <text>ATP + protein L-histidine = ADP + protein N-phospho-L-histidine.</text>
        <dbReference type="EC" id="2.7.13.3"/>
    </reaction>
</comment>
<protein>
    <recommendedName>
        <fullName evidence="2">histidine kinase</fullName>
        <ecNumber evidence="2">2.7.13.3</ecNumber>
    </recommendedName>
</protein>
<comment type="caution">
    <text evidence="11">The sequence shown here is derived from an EMBL/GenBank/DDBJ whole genome shotgun (WGS) entry which is preliminary data.</text>
</comment>
<keyword evidence="3" id="KW-0597">Phosphoprotein</keyword>
<evidence type="ECO:0000256" key="7">
    <source>
        <dbReference type="ARBA" id="ARBA00022840"/>
    </source>
</evidence>
<dbReference type="Pfam" id="PF02518">
    <property type="entry name" value="HATPase_c"/>
    <property type="match status" value="1"/>
</dbReference>
<organism evidence="11 12">
    <name type="scientific">Cryptosporangium minutisporangium</name>
    <dbReference type="NCBI Taxonomy" id="113569"/>
    <lineage>
        <taxon>Bacteria</taxon>
        <taxon>Bacillati</taxon>
        <taxon>Actinomycetota</taxon>
        <taxon>Actinomycetes</taxon>
        <taxon>Cryptosporangiales</taxon>
        <taxon>Cryptosporangiaceae</taxon>
        <taxon>Cryptosporangium</taxon>
    </lineage>
</organism>
<keyword evidence="7" id="KW-0067">ATP-binding</keyword>
<name>A0ABP6T9P3_9ACTN</name>
<dbReference type="PANTHER" id="PTHR24421">
    <property type="entry name" value="NITRATE/NITRITE SENSOR PROTEIN NARX-RELATED"/>
    <property type="match status" value="1"/>
</dbReference>
<evidence type="ECO:0000259" key="10">
    <source>
        <dbReference type="PROSITE" id="PS50109"/>
    </source>
</evidence>
<keyword evidence="12" id="KW-1185">Reference proteome</keyword>
<dbReference type="PROSITE" id="PS50109">
    <property type="entry name" value="HIS_KIN"/>
    <property type="match status" value="1"/>
</dbReference>
<keyword evidence="6" id="KW-0418">Kinase</keyword>
<dbReference type="SMART" id="SM00387">
    <property type="entry name" value="HATPase_c"/>
    <property type="match status" value="1"/>
</dbReference>
<dbReference type="InterPro" id="IPR005467">
    <property type="entry name" value="His_kinase_dom"/>
</dbReference>
<feature type="transmembrane region" description="Helical" evidence="9">
    <location>
        <begin position="113"/>
        <end position="131"/>
    </location>
</feature>
<feature type="transmembrane region" description="Helical" evidence="9">
    <location>
        <begin position="146"/>
        <end position="166"/>
    </location>
</feature>
<evidence type="ECO:0000256" key="9">
    <source>
        <dbReference type="SAM" id="Phobius"/>
    </source>
</evidence>
<dbReference type="PANTHER" id="PTHR24421:SF10">
    <property type="entry name" value="NITRATE_NITRITE SENSOR PROTEIN NARQ"/>
    <property type="match status" value="1"/>
</dbReference>
<evidence type="ECO:0000256" key="2">
    <source>
        <dbReference type="ARBA" id="ARBA00012438"/>
    </source>
</evidence>
<keyword evidence="8" id="KW-0902">Two-component regulatory system</keyword>
<dbReference type="InterPro" id="IPR003594">
    <property type="entry name" value="HATPase_dom"/>
</dbReference>
<evidence type="ECO:0000256" key="3">
    <source>
        <dbReference type="ARBA" id="ARBA00022553"/>
    </source>
</evidence>
<dbReference type="EMBL" id="BAAAYN010000051">
    <property type="protein sequence ID" value="GAA3395873.1"/>
    <property type="molecule type" value="Genomic_DNA"/>
</dbReference>
<evidence type="ECO:0000313" key="12">
    <source>
        <dbReference type="Proteomes" id="UP001501676"/>
    </source>
</evidence>
<evidence type="ECO:0000256" key="5">
    <source>
        <dbReference type="ARBA" id="ARBA00022741"/>
    </source>
</evidence>
<dbReference type="Gene3D" id="3.30.565.10">
    <property type="entry name" value="Histidine kinase-like ATPase, C-terminal domain"/>
    <property type="match status" value="1"/>
</dbReference>
<accession>A0ABP6T9P3</accession>
<keyword evidence="4" id="KW-0808">Transferase</keyword>
<keyword evidence="5" id="KW-0547">Nucleotide-binding</keyword>
<sequence>MVAVVSIAPVVGVRGRTGPLFGVASALYGTVLAGGLYVAAAGLAPAAPWRTAAFVAGLVGLLVLEWVDTGTHRGLVVRAVLIHAVAAVDPSGLARVLFLLVPFAVYRTLGRRAGHVAALGYGVGVVTWWTLADADWPSDPEALGDLVMFTVGLAFAVAMAAVAVTADVNRVRAERLVDELAASHRRIATLAAAEERVRVARDVHDSLGHHLTAIAIQLEKATAYRERDAVVAAQAVTDAHGSARAALADVRRSVAALRTGTSSSLSAELAALAARLGSSGTTVTSAVHGDEQSCPPELRATLVRVAQEGLTNAVRHAGARSVTVTVHCAADAIALTVRDDGSGLPGEAHDLPGYGVPGMRERLAAVGGTLDLTGPPGRGTTLTARIPVGAG</sequence>
<evidence type="ECO:0000313" key="11">
    <source>
        <dbReference type="EMBL" id="GAA3395873.1"/>
    </source>
</evidence>
<feature type="transmembrane region" description="Helical" evidence="9">
    <location>
        <begin position="47"/>
        <end position="67"/>
    </location>
</feature>
<dbReference type="Gene3D" id="1.20.5.1930">
    <property type="match status" value="1"/>
</dbReference>
<proteinExistence type="predicted"/>
<feature type="transmembrane region" description="Helical" evidence="9">
    <location>
        <begin position="79"/>
        <end position="101"/>
    </location>
</feature>
<keyword evidence="9" id="KW-0472">Membrane</keyword>
<gene>
    <name evidence="11" type="ORF">GCM10020369_70480</name>
</gene>
<dbReference type="SUPFAM" id="SSF55874">
    <property type="entry name" value="ATPase domain of HSP90 chaperone/DNA topoisomerase II/histidine kinase"/>
    <property type="match status" value="1"/>
</dbReference>
<dbReference type="Pfam" id="PF07730">
    <property type="entry name" value="HisKA_3"/>
    <property type="match status" value="1"/>
</dbReference>
<evidence type="ECO:0000256" key="6">
    <source>
        <dbReference type="ARBA" id="ARBA00022777"/>
    </source>
</evidence>
<dbReference type="EC" id="2.7.13.3" evidence="2"/>
<evidence type="ECO:0000256" key="1">
    <source>
        <dbReference type="ARBA" id="ARBA00000085"/>
    </source>
</evidence>
<evidence type="ECO:0000256" key="8">
    <source>
        <dbReference type="ARBA" id="ARBA00023012"/>
    </source>
</evidence>
<dbReference type="InterPro" id="IPR036890">
    <property type="entry name" value="HATPase_C_sf"/>
</dbReference>
<dbReference type="InterPro" id="IPR011712">
    <property type="entry name" value="Sig_transdc_His_kin_sub3_dim/P"/>
</dbReference>
<dbReference type="InterPro" id="IPR050482">
    <property type="entry name" value="Sensor_HK_TwoCompSys"/>
</dbReference>
<feature type="domain" description="Histidine kinase" evidence="10">
    <location>
        <begin position="302"/>
        <end position="390"/>
    </location>
</feature>
<keyword evidence="9" id="KW-0812">Transmembrane</keyword>
<feature type="transmembrane region" description="Helical" evidence="9">
    <location>
        <begin position="20"/>
        <end position="40"/>
    </location>
</feature>
<dbReference type="CDD" id="cd16917">
    <property type="entry name" value="HATPase_UhpB-NarQ-NarX-like"/>
    <property type="match status" value="1"/>
</dbReference>
<evidence type="ECO:0000256" key="4">
    <source>
        <dbReference type="ARBA" id="ARBA00022679"/>
    </source>
</evidence>
<dbReference type="Proteomes" id="UP001501676">
    <property type="component" value="Unassembled WGS sequence"/>
</dbReference>
<dbReference type="RefSeq" id="WP_345732611.1">
    <property type="nucleotide sequence ID" value="NZ_BAAAYN010000051.1"/>
</dbReference>
<keyword evidence="9" id="KW-1133">Transmembrane helix</keyword>